<feature type="binding site" evidence="9">
    <location>
        <begin position="198"/>
        <end position="205"/>
    </location>
    <ligand>
        <name>NAD(+)</name>
        <dbReference type="ChEBI" id="CHEBI:57540"/>
    </ligand>
</feature>
<dbReference type="InterPro" id="IPR023753">
    <property type="entry name" value="FAD/NAD-binding_dom"/>
</dbReference>
<evidence type="ECO:0000256" key="3">
    <source>
        <dbReference type="ARBA" id="ARBA00022827"/>
    </source>
</evidence>
<dbReference type="PROSITE" id="PS00076">
    <property type="entry name" value="PYRIDINE_REDOX_1"/>
    <property type="match status" value="1"/>
</dbReference>
<feature type="binding site" evidence="9">
    <location>
        <position position="133"/>
    </location>
    <ligand>
        <name>FAD</name>
        <dbReference type="ChEBI" id="CHEBI:57692"/>
    </ligand>
</feature>
<protein>
    <submittedName>
        <fullName evidence="14">Dihydrolipoamide dehydrogenase</fullName>
    </submittedName>
</protein>
<evidence type="ECO:0000256" key="4">
    <source>
        <dbReference type="ARBA" id="ARBA00023002"/>
    </source>
</evidence>
<dbReference type="GO" id="GO:0004148">
    <property type="term" value="F:dihydrolipoyl dehydrogenase (NADH) activity"/>
    <property type="evidence" value="ECO:0007669"/>
    <property type="project" value="TreeGrafter"/>
</dbReference>
<evidence type="ECO:0000256" key="8">
    <source>
        <dbReference type="PIRSR" id="PIRSR000350-2"/>
    </source>
</evidence>
<dbReference type="OrthoDB" id="4678789at2"/>
<keyword evidence="7 11" id="KW-0676">Redox-active center</keyword>
<dbReference type="PATRIC" id="fig|1684.4.peg.1090"/>
<gene>
    <name evidence="14" type="ORF">JF69_10040</name>
</gene>
<dbReference type="InterPro" id="IPR036188">
    <property type="entry name" value="FAD/NAD-bd_sf"/>
</dbReference>
<keyword evidence="9" id="KW-0547">Nucleotide-binding</keyword>
<dbReference type="PANTHER" id="PTHR22912:SF151">
    <property type="entry name" value="DIHYDROLIPOYL DEHYDROGENASE, MITOCHONDRIAL"/>
    <property type="match status" value="1"/>
</dbReference>
<feature type="domain" description="Pyridine nucleotide-disulphide oxidoreductase dimerisation" evidence="12">
    <location>
        <begin position="369"/>
        <end position="483"/>
    </location>
</feature>
<evidence type="ECO:0000259" key="12">
    <source>
        <dbReference type="Pfam" id="PF02852"/>
    </source>
</evidence>
<evidence type="ECO:0000313" key="15">
    <source>
        <dbReference type="Proteomes" id="UP000033648"/>
    </source>
</evidence>
<dbReference type="SUPFAM" id="SSF51905">
    <property type="entry name" value="FAD/NAD(P)-binding domain"/>
    <property type="match status" value="1"/>
</dbReference>
<keyword evidence="3 9" id="KW-0274">FAD</keyword>
<organism evidence="14 15">
    <name type="scientific">Bifidobacterium asteroides</name>
    <dbReference type="NCBI Taxonomy" id="1684"/>
    <lineage>
        <taxon>Bacteria</taxon>
        <taxon>Bacillati</taxon>
        <taxon>Actinomycetota</taxon>
        <taxon>Actinomycetes</taxon>
        <taxon>Bifidobacteriales</taxon>
        <taxon>Bifidobacteriaceae</taxon>
        <taxon>Bifidobacterium</taxon>
    </lineage>
</organism>
<keyword evidence="6" id="KW-1015">Disulfide bond</keyword>
<dbReference type="Proteomes" id="UP000033648">
    <property type="component" value="Unassembled WGS sequence"/>
</dbReference>
<feature type="binding site" evidence="9">
    <location>
        <position position="70"/>
    </location>
    <ligand>
        <name>FAD</name>
        <dbReference type="ChEBI" id="CHEBI:57692"/>
    </ligand>
</feature>
<dbReference type="AlphaFoldDB" id="A0A0F4KSP7"/>
<comment type="caution">
    <text evidence="14">The sequence shown here is derived from an EMBL/GenBank/DDBJ whole genome shotgun (WGS) entry which is preliminary data.</text>
</comment>
<accession>A0A0F4KSP7</accession>
<evidence type="ECO:0000256" key="9">
    <source>
        <dbReference type="PIRSR" id="PIRSR000350-3"/>
    </source>
</evidence>
<dbReference type="SUPFAM" id="SSF55424">
    <property type="entry name" value="FAD/NAD-linked reductases, dimerisation (C-terminal) domain"/>
    <property type="match status" value="1"/>
</dbReference>
<evidence type="ECO:0000256" key="7">
    <source>
        <dbReference type="ARBA" id="ARBA00023284"/>
    </source>
</evidence>
<comment type="cofactor">
    <cofactor evidence="9">
        <name>FAD</name>
        <dbReference type="ChEBI" id="CHEBI:57692"/>
    </cofactor>
    <text evidence="9">Binds 1 FAD per subunit.</text>
</comment>
<evidence type="ECO:0000259" key="13">
    <source>
        <dbReference type="Pfam" id="PF07992"/>
    </source>
</evidence>
<evidence type="ECO:0000313" key="14">
    <source>
        <dbReference type="EMBL" id="KJY49697.1"/>
    </source>
</evidence>
<dbReference type="PIRSF" id="PIRSF000350">
    <property type="entry name" value="Mercury_reductase_MerA"/>
    <property type="match status" value="1"/>
</dbReference>
<dbReference type="GO" id="GO:0050660">
    <property type="term" value="F:flavin adenine dinucleotide binding"/>
    <property type="evidence" value="ECO:0007669"/>
    <property type="project" value="TreeGrafter"/>
</dbReference>
<feature type="binding site" evidence="9">
    <location>
        <position position="293"/>
    </location>
    <ligand>
        <name>NAD(+)</name>
        <dbReference type="ChEBI" id="CHEBI:57540"/>
    </ligand>
</feature>
<dbReference type="PRINTS" id="PR00411">
    <property type="entry name" value="PNDRDTASEI"/>
</dbReference>
<evidence type="ECO:0000256" key="10">
    <source>
        <dbReference type="PIRSR" id="PIRSR000350-4"/>
    </source>
</evidence>
<feature type="domain" description="FAD/NAD(P)-binding" evidence="13">
    <location>
        <begin position="23"/>
        <end position="349"/>
    </location>
</feature>
<dbReference type="InterPro" id="IPR004099">
    <property type="entry name" value="Pyr_nucl-diS_OxRdtase_dimer"/>
</dbReference>
<proteinExistence type="inferred from homology"/>
<keyword evidence="2 11" id="KW-0285">Flavoprotein</keyword>
<dbReference type="EMBL" id="JWME01000011">
    <property type="protein sequence ID" value="KJY49697.1"/>
    <property type="molecule type" value="Genomic_DNA"/>
</dbReference>
<dbReference type="PRINTS" id="PR00368">
    <property type="entry name" value="FADPNR"/>
</dbReference>
<dbReference type="Pfam" id="PF07992">
    <property type="entry name" value="Pyr_redox_2"/>
    <property type="match status" value="1"/>
</dbReference>
<feature type="disulfide bond" description="Redox-active" evidence="10">
    <location>
        <begin position="61"/>
        <end position="66"/>
    </location>
</feature>
<evidence type="ECO:0000256" key="6">
    <source>
        <dbReference type="ARBA" id="ARBA00023157"/>
    </source>
</evidence>
<dbReference type="InterPro" id="IPR001100">
    <property type="entry name" value="Pyr_nuc-diS_OxRdtase"/>
</dbReference>
<comment type="similarity">
    <text evidence="1 11">Belongs to the class-I pyridine nucleotide-disulfide oxidoreductase family.</text>
</comment>
<feature type="binding site" evidence="9">
    <location>
        <begin position="162"/>
        <end position="164"/>
    </location>
    <ligand>
        <name>FAD</name>
        <dbReference type="ChEBI" id="CHEBI:57692"/>
    </ligand>
</feature>
<dbReference type="Gene3D" id="3.30.390.30">
    <property type="match status" value="1"/>
</dbReference>
<evidence type="ECO:0000256" key="11">
    <source>
        <dbReference type="RuleBase" id="RU003691"/>
    </source>
</evidence>
<evidence type="ECO:0000256" key="5">
    <source>
        <dbReference type="ARBA" id="ARBA00023027"/>
    </source>
</evidence>
<dbReference type="Pfam" id="PF02852">
    <property type="entry name" value="Pyr_redox_dim"/>
    <property type="match status" value="1"/>
</dbReference>
<dbReference type="GO" id="GO:0006103">
    <property type="term" value="P:2-oxoglutarate metabolic process"/>
    <property type="evidence" value="ECO:0007669"/>
    <property type="project" value="TreeGrafter"/>
</dbReference>
<dbReference type="PANTHER" id="PTHR22912">
    <property type="entry name" value="DISULFIDE OXIDOREDUCTASE"/>
    <property type="match status" value="1"/>
</dbReference>
<dbReference type="InterPro" id="IPR016156">
    <property type="entry name" value="FAD/NAD-linked_Rdtase_dimer_sf"/>
</dbReference>
<feature type="active site" description="Proton acceptor" evidence="8">
    <location>
        <position position="473"/>
    </location>
</feature>
<dbReference type="Gene3D" id="3.50.50.60">
    <property type="entry name" value="FAD/NAD(P)-binding domain"/>
    <property type="match status" value="2"/>
</dbReference>
<reference evidence="14 15" key="1">
    <citation type="submission" date="2014-12" db="EMBL/GenBank/DDBJ databases">
        <title>Comparative genomics of the lactic acid bacteria isolated from the honey bee gut.</title>
        <authorList>
            <person name="Ellegaard K.M."/>
            <person name="Tamarit D."/>
            <person name="Javelind E."/>
            <person name="Olofsson T."/>
            <person name="Andersson S.G."/>
            <person name="Vasquez A."/>
        </authorList>
    </citation>
    <scope>NUCLEOTIDE SEQUENCE [LARGE SCALE GENOMIC DNA]</scope>
    <source>
        <strain evidence="14 15">Bin2</strain>
    </source>
</reference>
<name>A0A0F4KSP7_9BIFI</name>
<feature type="binding site" evidence="9">
    <location>
        <position position="334"/>
    </location>
    <ligand>
        <name>FAD</name>
        <dbReference type="ChEBI" id="CHEBI:57692"/>
    </ligand>
</feature>
<dbReference type="InterPro" id="IPR050151">
    <property type="entry name" value="Class-I_Pyr_Nuc-Dis_Oxidored"/>
</dbReference>
<keyword evidence="4 11" id="KW-0560">Oxidoreductase</keyword>
<keyword evidence="5 9" id="KW-0520">NAD</keyword>
<sequence>MQQSINQPGTESLDPWDADSRQYDTIIIGSGPGGYATALRTAELGGRVALVEQDPVVGGVCLNRGCIPTKALLTATQVLEQADLGAAMGINIGSANIDYQKLQDYQDRMVDAMTGGLSSLLKQRGITVVHGHGTIVGDGLVEVTADDGNRTRLTTCDTILATGSHARPLEELPFDDLVIDTDRALTLKPFPRRALIIGSGAVALEFATIWNQAGCQVTLLVRHDRVLSHWGRRTGQIMTRELERQGIQIITHARCSGGHRLSADEGIQIDYQPADDKGQAGAIETDLVLVAIGRDPNTNPQHMKELGIDMDEHGQVLTDSQGRTSRDRVWALGDITPGHHLAHRAFQQGITLADAASGLDPEPVNEATIPRVVFSSPQAAAVGFSRQEAEDDPSLNQVKETIYPMMANSRMRMSGLQGTLSLITACQSTDLEKQIVVGLEMVSPQASENIAEAQQLVGNQIPLHRAAGLIHPHPTFSEAIGEALLKADGRPLNMR</sequence>
<evidence type="ECO:0000256" key="2">
    <source>
        <dbReference type="ARBA" id="ARBA00022630"/>
    </source>
</evidence>
<evidence type="ECO:0000256" key="1">
    <source>
        <dbReference type="ARBA" id="ARBA00007532"/>
    </source>
</evidence>
<dbReference type="InterPro" id="IPR012999">
    <property type="entry name" value="Pyr_OxRdtase_I_AS"/>
</dbReference>